<comment type="caution">
    <text evidence="5">The sequence shown here is derived from an EMBL/GenBank/DDBJ whole genome shotgun (WGS) entry which is preliminary data.</text>
</comment>
<sequence length="192" mass="21619">MSTESGLRLDGGIVGLRPPRMSDHAEWSQLRHESRAFLQPWEPTWAEDDLTRPAYRRRLDAWRRDMDLGLAYPFFVFNREDDALVGGVTLSNVRRGVAQTGTLGYWAGQKFARRGYILAGVKAVSRFSFGALALSRLEAACLKANEPSANLLLKAGFTEEGFAKAYLKINGVWRDHRLFGLISRDRARDSAE</sequence>
<dbReference type="SUPFAM" id="SSF55729">
    <property type="entry name" value="Acyl-CoA N-acyltransferases (Nat)"/>
    <property type="match status" value="1"/>
</dbReference>
<organism evidence="5 6">
    <name type="scientific">Caulobacter ginsengisoli</name>
    <dbReference type="NCBI Taxonomy" id="400775"/>
    <lineage>
        <taxon>Bacteria</taxon>
        <taxon>Pseudomonadati</taxon>
        <taxon>Pseudomonadota</taxon>
        <taxon>Alphaproteobacteria</taxon>
        <taxon>Caulobacterales</taxon>
        <taxon>Caulobacteraceae</taxon>
        <taxon>Caulobacter</taxon>
    </lineage>
</organism>
<proteinExistence type="inferred from homology"/>
<dbReference type="Pfam" id="PF13302">
    <property type="entry name" value="Acetyltransf_3"/>
    <property type="match status" value="1"/>
</dbReference>
<dbReference type="Gene3D" id="3.40.630.30">
    <property type="match status" value="1"/>
</dbReference>
<accession>A0ABU0IXE3</accession>
<evidence type="ECO:0000256" key="2">
    <source>
        <dbReference type="ARBA" id="ARBA00023315"/>
    </source>
</evidence>
<evidence type="ECO:0000313" key="6">
    <source>
        <dbReference type="Proteomes" id="UP001228905"/>
    </source>
</evidence>
<evidence type="ECO:0000256" key="1">
    <source>
        <dbReference type="ARBA" id="ARBA00022679"/>
    </source>
</evidence>
<dbReference type="PROSITE" id="PS51186">
    <property type="entry name" value="GNAT"/>
    <property type="match status" value="1"/>
</dbReference>
<dbReference type="GO" id="GO:0008999">
    <property type="term" value="F:protein-N-terminal-alanine acetyltransferase activity"/>
    <property type="evidence" value="ECO:0007669"/>
    <property type="project" value="UniProtKB-EC"/>
</dbReference>
<keyword evidence="2 5" id="KW-0012">Acyltransferase</keyword>
<dbReference type="InterPro" id="IPR000182">
    <property type="entry name" value="GNAT_dom"/>
</dbReference>
<keyword evidence="1 5" id="KW-0808">Transferase</keyword>
<dbReference type="InterPro" id="IPR016181">
    <property type="entry name" value="Acyl_CoA_acyltransferase"/>
</dbReference>
<dbReference type="EMBL" id="JAUSVS010000013">
    <property type="protein sequence ID" value="MDQ0466673.1"/>
    <property type="molecule type" value="Genomic_DNA"/>
</dbReference>
<dbReference type="PANTHER" id="PTHR43792">
    <property type="entry name" value="GNAT FAMILY, PUTATIVE (AFU_ORTHOLOGUE AFUA_3G00765)-RELATED-RELATED"/>
    <property type="match status" value="1"/>
</dbReference>
<dbReference type="InterPro" id="IPR051531">
    <property type="entry name" value="N-acetyltransferase"/>
</dbReference>
<dbReference type="EC" id="2.3.1.267" evidence="5"/>
<gene>
    <name evidence="5" type="ORF">QO010_004469</name>
</gene>
<keyword evidence="6" id="KW-1185">Reference proteome</keyword>
<evidence type="ECO:0000259" key="4">
    <source>
        <dbReference type="PROSITE" id="PS51186"/>
    </source>
</evidence>
<dbReference type="PANTHER" id="PTHR43792:SF8">
    <property type="entry name" value="[RIBOSOMAL PROTEIN US5]-ALANINE N-ACETYLTRANSFERASE"/>
    <property type="match status" value="1"/>
</dbReference>
<name>A0ABU0IXE3_9CAUL</name>
<evidence type="ECO:0000256" key="3">
    <source>
        <dbReference type="ARBA" id="ARBA00038502"/>
    </source>
</evidence>
<evidence type="ECO:0000313" key="5">
    <source>
        <dbReference type="EMBL" id="MDQ0466673.1"/>
    </source>
</evidence>
<comment type="similarity">
    <text evidence="3">Belongs to the acetyltransferase family. RimJ subfamily.</text>
</comment>
<reference evidence="5 6" key="1">
    <citation type="submission" date="2023-07" db="EMBL/GenBank/DDBJ databases">
        <title>Genomic Encyclopedia of Type Strains, Phase IV (KMG-IV): sequencing the most valuable type-strain genomes for metagenomic binning, comparative biology and taxonomic classification.</title>
        <authorList>
            <person name="Goeker M."/>
        </authorList>
    </citation>
    <scope>NUCLEOTIDE SEQUENCE [LARGE SCALE GENOMIC DNA]</scope>
    <source>
        <strain evidence="5 6">DSM 18695</strain>
    </source>
</reference>
<feature type="domain" description="N-acetyltransferase" evidence="4">
    <location>
        <begin position="14"/>
        <end position="179"/>
    </location>
</feature>
<protein>
    <submittedName>
        <fullName evidence="5">Ribosomal-protein-alanine N-acetyltransferase</fullName>
        <ecNumber evidence="5">2.3.1.267</ecNumber>
    </submittedName>
</protein>
<dbReference type="Proteomes" id="UP001228905">
    <property type="component" value="Unassembled WGS sequence"/>
</dbReference>